<keyword evidence="2" id="KW-1185">Reference proteome</keyword>
<accession>A0A2D1U7D3</accession>
<evidence type="ECO:0008006" key="3">
    <source>
        <dbReference type="Google" id="ProtNLM"/>
    </source>
</evidence>
<dbReference type="GO" id="GO:0008081">
    <property type="term" value="F:phosphoric diester hydrolase activity"/>
    <property type="evidence" value="ECO:0007669"/>
    <property type="project" value="InterPro"/>
</dbReference>
<dbReference type="PANTHER" id="PTHR13593">
    <property type="match status" value="1"/>
</dbReference>
<dbReference type="Proteomes" id="UP000223749">
    <property type="component" value="Chromosome"/>
</dbReference>
<dbReference type="PROSITE" id="PS50007">
    <property type="entry name" value="PIPLC_X_DOMAIN"/>
    <property type="match status" value="1"/>
</dbReference>
<dbReference type="Gene3D" id="3.20.20.190">
    <property type="entry name" value="Phosphatidylinositol (PI) phosphodiesterase"/>
    <property type="match status" value="1"/>
</dbReference>
<dbReference type="InterPro" id="IPR017946">
    <property type="entry name" value="PLC-like_Pdiesterase_TIM-brl"/>
</dbReference>
<gene>
    <name evidence="1" type="ORF">CPT03_14015</name>
</gene>
<sequence>MSKNRIMQHLENGDLREHVLDTSTWMDYLDGSTKLSGIVMPGSHDAGMSQTDHCGAGAQLNRGIIQTQTLNIQQQLEAGSRYFDLRVDYDYGELVTYHRTGDAGGNGQSLAAVLDQSLKFIQSHQSETFILKFSHIRTNRNKERDIKDRIDEFLADIKYRAYLFTQSKSDVNLAKIALNDCRGKIILVFDYPEHISARAARFRYHDGFSRDSSGAELVGYGGPNITVCDSYSNTTSLEKMKHDQLKKLDAYGGLDKDYFFLLSWTLTPNIDTFFKGSVKELAEVANLALEEVLKERISEPHKPKPNIVYIDCLNAKTTQSIIQCNF</sequence>
<protein>
    <recommendedName>
        <fullName evidence="3">Phosphatidylinositol diacylglycerol-lyase</fullName>
    </recommendedName>
</protein>
<evidence type="ECO:0000313" key="2">
    <source>
        <dbReference type="Proteomes" id="UP000223749"/>
    </source>
</evidence>
<reference evidence="1 2" key="1">
    <citation type="submission" date="2017-10" db="EMBL/GenBank/DDBJ databases">
        <title>Whole genome of Pedobacter ginsengisoli T01R-27 isolated from tomato rhizosphere.</title>
        <authorList>
            <person name="Weon H.-Y."/>
            <person name="Lee S.A."/>
            <person name="Sang M.K."/>
            <person name="Song J."/>
        </authorList>
    </citation>
    <scope>NUCLEOTIDE SEQUENCE [LARGE SCALE GENOMIC DNA]</scope>
    <source>
        <strain evidence="1 2">T01R-27</strain>
    </source>
</reference>
<dbReference type="GO" id="GO:0006629">
    <property type="term" value="P:lipid metabolic process"/>
    <property type="evidence" value="ECO:0007669"/>
    <property type="project" value="InterPro"/>
</dbReference>
<dbReference type="SUPFAM" id="SSF51695">
    <property type="entry name" value="PLC-like phosphodiesterases"/>
    <property type="match status" value="1"/>
</dbReference>
<dbReference type="InterPro" id="IPR051057">
    <property type="entry name" value="PI-PLC_domain"/>
</dbReference>
<evidence type="ECO:0000313" key="1">
    <source>
        <dbReference type="EMBL" id="ATP57508.1"/>
    </source>
</evidence>
<dbReference type="PANTHER" id="PTHR13593:SF113">
    <property type="entry name" value="SI:DKEY-266F7.9"/>
    <property type="match status" value="1"/>
</dbReference>
<dbReference type="KEGG" id="pgs:CPT03_14015"/>
<dbReference type="AlphaFoldDB" id="A0A2D1U7D3"/>
<dbReference type="EMBL" id="CP024091">
    <property type="protein sequence ID" value="ATP57508.1"/>
    <property type="molecule type" value="Genomic_DNA"/>
</dbReference>
<proteinExistence type="predicted"/>
<name>A0A2D1U7D3_9SPHI</name>
<organism evidence="1 2">
    <name type="scientific">Pedobacter ginsengisoli</name>
    <dbReference type="NCBI Taxonomy" id="363852"/>
    <lineage>
        <taxon>Bacteria</taxon>
        <taxon>Pseudomonadati</taxon>
        <taxon>Bacteroidota</taxon>
        <taxon>Sphingobacteriia</taxon>
        <taxon>Sphingobacteriales</taxon>
        <taxon>Sphingobacteriaceae</taxon>
        <taxon>Pedobacter</taxon>
    </lineage>
</organism>